<evidence type="ECO:0000256" key="4">
    <source>
        <dbReference type="PROSITE-ProRule" id="PRU00433"/>
    </source>
</evidence>
<gene>
    <name evidence="6" type="ORF">sS8_1604</name>
</gene>
<keyword evidence="1 4" id="KW-0349">Heme</keyword>
<evidence type="ECO:0000256" key="1">
    <source>
        <dbReference type="ARBA" id="ARBA00022617"/>
    </source>
</evidence>
<keyword evidence="3 4" id="KW-0408">Iron</keyword>
<accession>A0A250KPV4</accession>
<dbReference type="Gene3D" id="1.10.760.10">
    <property type="entry name" value="Cytochrome c-like domain"/>
    <property type="match status" value="1"/>
</dbReference>
<dbReference type="Pfam" id="PF21419">
    <property type="entry name" value="RoxA-like_Cyt-c"/>
    <property type="match status" value="1"/>
</dbReference>
<feature type="domain" description="Cytochrome c" evidence="5">
    <location>
        <begin position="325"/>
        <end position="457"/>
    </location>
</feature>
<reference evidence="6 7" key="1">
    <citation type="submission" date="2016-12" db="EMBL/GenBank/DDBJ databases">
        <title>Genome sequencing of Methylocaldum marinum.</title>
        <authorList>
            <person name="Takeuchi M."/>
            <person name="Kamagata Y."/>
            <person name="Hiraoka S."/>
            <person name="Oshima K."/>
            <person name="Hattori M."/>
            <person name="Iwasaki W."/>
        </authorList>
    </citation>
    <scope>NUCLEOTIDE SEQUENCE [LARGE SCALE GENOMIC DNA]</scope>
    <source>
        <strain evidence="6 7">S8</strain>
    </source>
</reference>
<protein>
    <submittedName>
        <fullName evidence="6">Cytochrome c class I</fullName>
    </submittedName>
</protein>
<dbReference type="InterPro" id="IPR036909">
    <property type="entry name" value="Cyt_c-like_dom_sf"/>
</dbReference>
<dbReference type="EMBL" id="AP017928">
    <property type="protein sequence ID" value="BBA33562.1"/>
    <property type="molecule type" value="Genomic_DNA"/>
</dbReference>
<proteinExistence type="predicted"/>
<dbReference type="AlphaFoldDB" id="A0A250KPV4"/>
<dbReference type="RefSeq" id="WP_119629160.1">
    <property type="nucleotide sequence ID" value="NZ_AP017928.1"/>
</dbReference>
<dbReference type="PANTHER" id="PTHR30600">
    <property type="entry name" value="CYTOCHROME C PEROXIDASE-RELATED"/>
    <property type="match status" value="1"/>
</dbReference>
<keyword evidence="2 4" id="KW-0479">Metal-binding</keyword>
<dbReference type="InterPro" id="IPR051395">
    <property type="entry name" value="Cytochrome_c_Peroxidase/MauG"/>
</dbReference>
<dbReference type="SUPFAM" id="SSF46626">
    <property type="entry name" value="Cytochrome c"/>
    <property type="match status" value="1"/>
</dbReference>
<feature type="domain" description="Cytochrome c" evidence="5">
    <location>
        <begin position="106"/>
        <end position="197"/>
    </location>
</feature>
<dbReference type="PROSITE" id="PS51007">
    <property type="entry name" value="CYTC"/>
    <property type="match status" value="2"/>
</dbReference>
<evidence type="ECO:0000256" key="3">
    <source>
        <dbReference type="ARBA" id="ARBA00023004"/>
    </source>
</evidence>
<organism evidence="6 7">
    <name type="scientific">Methylocaldum marinum</name>
    <dbReference type="NCBI Taxonomy" id="1432792"/>
    <lineage>
        <taxon>Bacteria</taxon>
        <taxon>Pseudomonadati</taxon>
        <taxon>Pseudomonadota</taxon>
        <taxon>Gammaproteobacteria</taxon>
        <taxon>Methylococcales</taxon>
        <taxon>Methylococcaceae</taxon>
        <taxon>Methylocaldum</taxon>
    </lineage>
</organism>
<dbReference type="KEGG" id="mmai:sS8_1604"/>
<dbReference type="NCBIfam" id="NF040606">
    <property type="entry name" value="CytoC_perox"/>
    <property type="match status" value="1"/>
</dbReference>
<dbReference type="GO" id="GO:0046872">
    <property type="term" value="F:metal ion binding"/>
    <property type="evidence" value="ECO:0007669"/>
    <property type="project" value="UniProtKB-KW"/>
</dbReference>
<evidence type="ECO:0000256" key="2">
    <source>
        <dbReference type="ARBA" id="ARBA00022723"/>
    </source>
</evidence>
<dbReference type="InterPro" id="IPR047758">
    <property type="entry name" value="CytoC_perox"/>
</dbReference>
<evidence type="ECO:0000313" key="6">
    <source>
        <dbReference type="EMBL" id="BBA33562.1"/>
    </source>
</evidence>
<dbReference type="InterPro" id="IPR009056">
    <property type="entry name" value="Cyt_c-like_dom"/>
</dbReference>
<name>A0A250KPV4_9GAMM</name>
<dbReference type="PANTHER" id="PTHR30600:SF9">
    <property type="entry name" value="BLR7738 PROTEIN"/>
    <property type="match status" value="1"/>
</dbReference>
<keyword evidence="7" id="KW-1185">Reference proteome</keyword>
<evidence type="ECO:0000259" key="5">
    <source>
        <dbReference type="PROSITE" id="PS51007"/>
    </source>
</evidence>
<dbReference type="GO" id="GO:0004130">
    <property type="term" value="F:cytochrome-c peroxidase activity"/>
    <property type="evidence" value="ECO:0007669"/>
    <property type="project" value="TreeGrafter"/>
</dbReference>
<dbReference type="GO" id="GO:0009055">
    <property type="term" value="F:electron transfer activity"/>
    <property type="evidence" value="ECO:0007669"/>
    <property type="project" value="InterPro"/>
</dbReference>
<dbReference type="OrthoDB" id="417271at2"/>
<sequence length="565" mass="62098">MPSRALTLGILGLIFVGDVQAGNGYPQGNRPVYLSQNWDGEERNRFYFTPQGSYMIPYAWFLALEQANRTQPFNSPKHIERLGFLVDDGAYGAANPDGLPIGFAKEPVEGGEDWLGLTCAACHTGEISYRGQRIRIDGAPTLGDFTALTTSLIEALQATLEKPGKFERFAKAVLNKPGKAEKAALRARVAEYLDWISGFAARSTPPHPYGYGRVDAFGIIMNEVFARDLQQPENRRVPNAPVSYPFLWTSPYMDWVQWNGSANNPFGRNVGEVLGTFGHVTLTGPAAELGKSSARPRELFELERLVGTLTPPEWPESLLGLIDREKAARGRVLYTTPLDGKPSCEACHALPDANGRYPMTPPEENLFGASFIRTHMTGLSEIGTDPQMASNFATRTVYTGELAPLLPAPYTGYSELPAPTLLSIAVGMAVTKAIEQAQPPFSDAEFSELMGYRLKAAGEPPYAPKNLLAYRARPLDGIWATAPYLHNGSVANLYQLLLPAAKRRKVFYVGSHAFDPKAVGFVSKPGPRAFRLDTRLPGNLNSGHDYGTRLNDRERWDLVEFLKTL</sequence>
<dbReference type="Proteomes" id="UP000266313">
    <property type="component" value="Chromosome"/>
</dbReference>
<dbReference type="GO" id="GO:0020037">
    <property type="term" value="F:heme binding"/>
    <property type="evidence" value="ECO:0007669"/>
    <property type="project" value="InterPro"/>
</dbReference>
<evidence type="ECO:0000313" key="7">
    <source>
        <dbReference type="Proteomes" id="UP000266313"/>
    </source>
</evidence>